<dbReference type="Proteomes" id="UP000183245">
    <property type="component" value="Unassembled WGS sequence"/>
</dbReference>
<gene>
    <name evidence="1" type="ORF">AUK40_00725</name>
</gene>
<evidence type="ECO:0000313" key="2">
    <source>
        <dbReference type="Proteomes" id="UP000183245"/>
    </source>
</evidence>
<protein>
    <submittedName>
        <fullName evidence="1">Uncharacterized protein</fullName>
    </submittedName>
</protein>
<accession>A0A1J5IS01</accession>
<evidence type="ECO:0000313" key="1">
    <source>
        <dbReference type="EMBL" id="OIP99467.1"/>
    </source>
</evidence>
<organism evidence="1 2">
    <name type="scientific">Candidatus Wirthbacteria bacterium CG2_30_54_11</name>
    <dbReference type="NCBI Taxonomy" id="1817892"/>
    <lineage>
        <taxon>Bacteria</taxon>
        <taxon>Candidatus Wirthbacteria</taxon>
    </lineage>
</organism>
<dbReference type="EMBL" id="MNZT01000012">
    <property type="protein sequence ID" value="OIP99467.1"/>
    <property type="molecule type" value="Genomic_DNA"/>
</dbReference>
<comment type="caution">
    <text evidence="1">The sequence shown here is derived from an EMBL/GenBank/DDBJ whole genome shotgun (WGS) entry which is preliminary data.</text>
</comment>
<proteinExistence type="predicted"/>
<name>A0A1J5IS01_9BACT</name>
<dbReference type="AlphaFoldDB" id="A0A1J5IS01"/>
<sequence length="77" mass="8653">MYGFNKTQAIGERGESCDRKSKIRNIHTPAHPAGCSYVRIVVDGYEIAYWDKNEWKQDPSVVMGAIMGAAKGNLQHR</sequence>
<reference evidence="1" key="1">
    <citation type="journal article" date="2016" name="Environ. Microbiol.">
        <title>Genomic resolution of a cold subsurface aquifer community provides metabolic insights for novel microbes adapted to high CO concentrations.</title>
        <authorList>
            <person name="Probst A.J."/>
            <person name="Castelle C.J."/>
            <person name="Singh A."/>
            <person name="Brown C.T."/>
            <person name="Anantharaman K."/>
            <person name="Sharon I."/>
            <person name="Hug L.A."/>
            <person name="Burstein D."/>
            <person name="Emerson J.B."/>
            <person name="Thomas B.C."/>
            <person name="Banfield J.F."/>
        </authorList>
    </citation>
    <scope>NUCLEOTIDE SEQUENCE [LARGE SCALE GENOMIC DNA]</scope>
    <source>
        <strain evidence="1">CG2_30_54_11</strain>
    </source>
</reference>